<comment type="caution">
    <text evidence="1">The sequence shown here is derived from an EMBL/GenBank/DDBJ whole genome shotgun (WGS) entry which is preliminary data.</text>
</comment>
<sequence length="71" mass="7891">MTISEQVRRLIERLAPEPVCDDCITQRLGLGIRQHANVATRELAGRDGFERRKDECALCGATRLVIGKGAR</sequence>
<gene>
    <name evidence="1" type="ORF">TPR58_02620</name>
</gene>
<name>A0ABV0B4B7_9SPHN</name>
<proteinExistence type="predicted"/>
<evidence type="ECO:0000313" key="2">
    <source>
        <dbReference type="Proteomes" id="UP001427805"/>
    </source>
</evidence>
<evidence type="ECO:0000313" key="1">
    <source>
        <dbReference type="EMBL" id="MEN3746047.1"/>
    </source>
</evidence>
<accession>A0ABV0B4B7</accession>
<keyword evidence="2" id="KW-1185">Reference proteome</keyword>
<protein>
    <submittedName>
        <fullName evidence="1">Uncharacterized protein</fullName>
    </submittedName>
</protein>
<organism evidence="1 2">
    <name type="scientific">Sphingomonas rustica</name>
    <dbReference type="NCBI Taxonomy" id="3103142"/>
    <lineage>
        <taxon>Bacteria</taxon>
        <taxon>Pseudomonadati</taxon>
        <taxon>Pseudomonadota</taxon>
        <taxon>Alphaproteobacteria</taxon>
        <taxon>Sphingomonadales</taxon>
        <taxon>Sphingomonadaceae</taxon>
        <taxon>Sphingomonas</taxon>
    </lineage>
</organism>
<dbReference type="EMBL" id="JBDIZK010000001">
    <property type="protein sequence ID" value="MEN3746047.1"/>
    <property type="molecule type" value="Genomic_DNA"/>
</dbReference>
<dbReference type="RefSeq" id="WP_346245037.1">
    <property type="nucleotide sequence ID" value="NZ_JBDIZK010000001.1"/>
</dbReference>
<reference evidence="1 2" key="1">
    <citation type="submission" date="2024-05" db="EMBL/GenBank/DDBJ databases">
        <title>Sphingomonas sp. HF-S3 16S ribosomal RNA gene Genome sequencing and assembly.</title>
        <authorList>
            <person name="Lee H."/>
        </authorList>
    </citation>
    <scope>NUCLEOTIDE SEQUENCE [LARGE SCALE GENOMIC DNA]</scope>
    <source>
        <strain evidence="1 2">HF-S3</strain>
    </source>
</reference>
<dbReference type="Proteomes" id="UP001427805">
    <property type="component" value="Unassembled WGS sequence"/>
</dbReference>